<proteinExistence type="predicted"/>
<feature type="region of interest" description="Disordered" evidence="1">
    <location>
        <begin position="51"/>
        <end position="74"/>
    </location>
</feature>
<comment type="caution">
    <text evidence="2">The sequence shown here is derived from an EMBL/GenBank/DDBJ whole genome shotgun (WGS) entry which is preliminary data.</text>
</comment>
<accession>A0A9P9X8H2</accession>
<dbReference type="EMBL" id="SDAQ01000084">
    <property type="protein sequence ID" value="KAI3541388.1"/>
    <property type="molecule type" value="Genomic_DNA"/>
</dbReference>
<name>A0A9P9X8H2_9PEZI</name>
<dbReference type="Proteomes" id="UP001056436">
    <property type="component" value="Unassembled WGS sequence"/>
</dbReference>
<dbReference type="AlphaFoldDB" id="A0A9P9X8H2"/>
<evidence type="ECO:0000256" key="1">
    <source>
        <dbReference type="SAM" id="MobiDB-lite"/>
    </source>
</evidence>
<organism evidence="2 3">
    <name type="scientific">Colletotrichum abscissum</name>
    <dbReference type="NCBI Taxonomy" id="1671311"/>
    <lineage>
        <taxon>Eukaryota</taxon>
        <taxon>Fungi</taxon>
        <taxon>Dikarya</taxon>
        <taxon>Ascomycota</taxon>
        <taxon>Pezizomycotina</taxon>
        <taxon>Sordariomycetes</taxon>
        <taxon>Hypocreomycetidae</taxon>
        <taxon>Glomerellales</taxon>
        <taxon>Glomerellaceae</taxon>
        <taxon>Colletotrichum</taxon>
        <taxon>Colletotrichum acutatum species complex</taxon>
    </lineage>
</organism>
<evidence type="ECO:0000313" key="2">
    <source>
        <dbReference type="EMBL" id="KAI3541388.1"/>
    </source>
</evidence>
<protein>
    <submittedName>
        <fullName evidence="2">Uncharacterized protein</fullName>
    </submittedName>
</protein>
<reference evidence="2" key="1">
    <citation type="submission" date="2019-01" db="EMBL/GenBank/DDBJ databases">
        <title>Colletotrichum abscissum LGMF1257.</title>
        <authorList>
            <person name="Baroncelli R."/>
        </authorList>
    </citation>
    <scope>NUCLEOTIDE SEQUENCE</scope>
    <source>
        <strain evidence="2">Ca142</strain>
    </source>
</reference>
<gene>
    <name evidence="2" type="ORF">CABS02_10782</name>
</gene>
<keyword evidence="3" id="KW-1185">Reference proteome</keyword>
<evidence type="ECO:0000313" key="3">
    <source>
        <dbReference type="Proteomes" id="UP001056436"/>
    </source>
</evidence>
<sequence>MARWLSQQAKPPEDPCPTHITALFVPKEPEGSNLENLRLGFTTPAEIAGAIDDGENRRGPKWQRKNSESALSRDTITSAPRSHHFLSLSVSLILD</sequence>